<evidence type="ECO:0000313" key="3">
    <source>
        <dbReference type="Proteomes" id="UP000605670"/>
    </source>
</evidence>
<dbReference type="AlphaFoldDB" id="A0A917BJD1"/>
<feature type="domain" description="DAGKc" evidence="1">
    <location>
        <begin position="1"/>
        <end position="140"/>
    </location>
</feature>
<dbReference type="SUPFAM" id="SSF111331">
    <property type="entry name" value="NAD kinase/diacylglycerol kinase-like"/>
    <property type="match status" value="1"/>
</dbReference>
<name>A0A917BJD1_9MICO</name>
<dbReference type="Gene3D" id="3.40.50.10330">
    <property type="entry name" value="Probable inorganic polyphosphate/atp-NAD kinase, domain 1"/>
    <property type="match status" value="1"/>
</dbReference>
<keyword evidence="3" id="KW-1185">Reference proteome</keyword>
<dbReference type="InterPro" id="IPR045540">
    <property type="entry name" value="YegS/DAGK_C"/>
</dbReference>
<sequence length="320" mass="32541">MSRVALVVNPASRAAAAAVAAVRRACADARLGAPLVLETTLEDPGPGQVRYAVAQGALRVVVAGGDGTVRLVAGELGGVPDVILGVVPVGTANLFARSAGLPVRDAAVRDGAARLLAPAAEVAVTAPGRATDLGSARLQAADGSRSEHPFLVLAGLGHDAATLAAVRPRHKASARWLAYFAPGLRRLSHPHHLLRLTLDGRPVDAGPLWSLLAVNAARLPAGARVVPGARLDDGVLHAVLVAPAGLRGWAHIAATGLGTVGRASTEEAYPADHPALRYRSAREVLVRAPGPVLAQVDGDVVGGIVEARIVLHAGAVQVAR</sequence>
<dbReference type="PROSITE" id="PS50146">
    <property type="entry name" value="DAGK"/>
    <property type="match status" value="1"/>
</dbReference>
<dbReference type="EMBL" id="BMEM01000001">
    <property type="protein sequence ID" value="GGF45983.1"/>
    <property type="molecule type" value="Genomic_DNA"/>
</dbReference>
<proteinExistence type="predicted"/>
<comment type="caution">
    <text evidence="2">The sequence shown here is derived from an EMBL/GenBank/DDBJ whole genome shotgun (WGS) entry which is preliminary data.</text>
</comment>
<evidence type="ECO:0000313" key="2">
    <source>
        <dbReference type="EMBL" id="GGF45983.1"/>
    </source>
</evidence>
<dbReference type="InterPro" id="IPR017438">
    <property type="entry name" value="ATP-NAD_kinase_N"/>
</dbReference>
<dbReference type="InterPro" id="IPR016064">
    <property type="entry name" value="NAD/diacylglycerol_kinase_sf"/>
</dbReference>
<dbReference type="GO" id="GO:0016301">
    <property type="term" value="F:kinase activity"/>
    <property type="evidence" value="ECO:0007669"/>
    <property type="project" value="InterPro"/>
</dbReference>
<dbReference type="Pfam" id="PF00781">
    <property type="entry name" value="DAGK_cat"/>
    <property type="match status" value="1"/>
</dbReference>
<accession>A0A917BJD1</accession>
<reference evidence="2" key="1">
    <citation type="journal article" date="2014" name="Int. J. Syst. Evol. Microbiol.">
        <title>Complete genome sequence of Corynebacterium casei LMG S-19264T (=DSM 44701T), isolated from a smear-ripened cheese.</title>
        <authorList>
            <consortium name="US DOE Joint Genome Institute (JGI-PGF)"/>
            <person name="Walter F."/>
            <person name="Albersmeier A."/>
            <person name="Kalinowski J."/>
            <person name="Ruckert C."/>
        </authorList>
    </citation>
    <scope>NUCLEOTIDE SEQUENCE</scope>
    <source>
        <strain evidence="2">CGMCC 1.12160</strain>
    </source>
</reference>
<dbReference type="Pfam" id="PF19279">
    <property type="entry name" value="YegS_C"/>
    <property type="match status" value="1"/>
</dbReference>
<evidence type="ECO:0000259" key="1">
    <source>
        <dbReference type="PROSITE" id="PS50146"/>
    </source>
</evidence>
<dbReference type="RefSeq" id="WP_188428744.1">
    <property type="nucleotide sequence ID" value="NZ_BAABKH010000005.1"/>
</dbReference>
<dbReference type="Gene3D" id="2.60.200.40">
    <property type="match status" value="1"/>
</dbReference>
<organism evidence="2 3">
    <name type="scientific">Ornithinimicrobium tianjinense</name>
    <dbReference type="NCBI Taxonomy" id="1195761"/>
    <lineage>
        <taxon>Bacteria</taxon>
        <taxon>Bacillati</taxon>
        <taxon>Actinomycetota</taxon>
        <taxon>Actinomycetes</taxon>
        <taxon>Micrococcales</taxon>
        <taxon>Ornithinimicrobiaceae</taxon>
        <taxon>Ornithinimicrobium</taxon>
    </lineage>
</organism>
<gene>
    <name evidence="2" type="ORF">GCM10011366_12160</name>
</gene>
<dbReference type="Proteomes" id="UP000605670">
    <property type="component" value="Unassembled WGS sequence"/>
</dbReference>
<dbReference type="InterPro" id="IPR001206">
    <property type="entry name" value="Diacylglycerol_kinase_cat_dom"/>
</dbReference>
<reference evidence="2" key="2">
    <citation type="submission" date="2020-09" db="EMBL/GenBank/DDBJ databases">
        <authorList>
            <person name="Sun Q."/>
            <person name="Zhou Y."/>
        </authorList>
    </citation>
    <scope>NUCLEOTIDE SEQUENCE</scope>
    <source>
        <strain evidence="2">CGMCC 1.12160</strain>
    </source>
</reference>
<protein>
    <recommendedName>
        <fullName evidence="1">DAGKc domain-containing protein</fullName>
    </recommendedName>
</protein>